<dbReference type="SUPFAM" id="SSF47323">
    <property type="entry name" value="Anticodon-binding domain of a subclass of class I aminoacyl-tRNA synthetases"/>
    <property type="match status" value="1"/>
</dbReference>
<comment type="subcellular location">
    <subcellularLocation>
        <location evidence="1">Cytoplasm</location>
    </subcellularLocation>
</comment>
<dbReference type="Pfam" id="PF00133">
    <property type="entry name" value="tRNA-synt_1"/>
    <property type="match status" value="1"/>
</dbReference>
<dbReference type="GO" id="GO:0004822">
    <property type="term" value="F:isoleucine-tRNA ligase activity"/>
    <property type="evidence" value="ECO:0007669"/>
    <property type="project" value="UniProtKB-EC"/>
</dbReference>
<evidence type="ECO:0000259" key="15">
    <source>
        <dbReference type="Pfam" id="PF08264"/>
    </source>
</evidence>
<keyword evidence="17" id="KW-1185">Reference proteome</keyword>
<protein>
    <recommendedName>
        <fullName evidence="11">Isoleucine--tRNA ligase, cytoplasmic</fullName>
        <ecNumber evidence="3">6.1.1.5</ecNumber>
    </recommendedName>
    <alternativeName>
        <fullName evidence="9">Isoleucyl-tRNA synthetase</fullName>
    </alternativeName>
    <alternativeName>
        <fullName evidence="12">Probable isoleucine--tRNA ligase, cytoplasmic</fullName>
    </alternativeName>
</protein>
<keyword evidence="6 13" id="KW-0067">ATP-binding</keyword>
<dbReference type="Gene3D" id="1.10.730.10">
    <property type="entry name" value="Isoleucyl-tRNA Synthetase, Domain 1"/>
    <property type="match status" value="1"/>
</dbReference>
<dbReference type="PRINTS" id="PR00984">
    <property type="entry name" value="TRNASYNTHILE"/>
</dbReference>
<comment type="catalytic activity">
    <reaction evidence="10">
        <text>tRNA(Ile) + L-isoleucine + ATP = L-isoleucyl-tRNA(Ile) + AMP + diphosphate</text>
        <dbReference type="Rhea" id="RHEA:11060"/>
        <dbReference type="Rhea" id="RHEA-COMP:9666"/>
        <dbReference type="Rhea" id="RHEA-COMP:9695"/>
        <dbReference type="ChEBI" id="CHEBI:30616"/>
        <dbReference type="ChEBI" id="CHEBI:33019"/>
        <dbReference type="ChEBI" id="CHEBI:58045"/>
        <dbReference type="ChEBI" id="CHEBI:78442"/>
        <dbReference type="ChEBI" id="CHEBI:78528"/>
        <dbReference type="ChEBI" id="CHEBI:456215"/>
        <dbReference type="EC" id="6.1.1.5"/>
    </reaction>
</comment>
<dbReference type="FunFam" id="3.40.50.620:FF:000133">
    <property type="entry name" value="Isoleucyl-tRNA synthetase, cytoplasmic"/>
    <property type="match status" value="1"/>
</dbReference>
<dbReference type="InterPro" id="IPR013155">
    <property type="entry name" value="M/V/L/I-tRNA-synth_anticd-bd"/>
</dbReference>
<keyword evidence="8 13" id="KW-0030">Aminoacyl-tRNA synthetase</keyword>
<dbReference type="InterPro" id="IPR014729">
    <property type="entry name" value="Rossmann-like_a/b/a_fold"/>
</dbReference>
<dbReference type="Pfam" id="PF19302">
    <property type="entry name" value="DUF5915"/>
    <property type="match status" value="1"/>
</dbReference>
<evidence type="ECO:0000256" key="6">
    <source>
        <dbReference type="ARBA" id="ARBA00022840"/>
    </source>
</evidence>
<evidence type="ECO:0000313" key="16">
    <source>
        <dbReference type="EMBL" id="PVV00851.1"/>
    </source>
</evidence>
<evidence type="ECO:0000256" key="8">
    <source>
        <dbReference type="ARBA" id="ARBA00023146"/>
    </source>
</evidence>
<dbReference type="CDD" id="cd07961">
    <property type="entry name" value="Anticodon_Ia_Ile_ABEc"/>
    <property type="match status" value="1"/>
</dbReference>
<dbReference type="GO" id="GO:0002161">
    <property type="term" value="F:aminoacyl-tRNA deacylase activity"/>
    <property type="evidence" value="ECO:0007669"/>
    <property type="project" value="InterPro"/>
</dbReference>
<dbReference type="InterPro" id="IPR001412">
    <property type="entry name" value="aa-tRNA-synth_I_CS"/>
</dbReference>
<comment type="caution">
    <text evidence="16">The sequence shown here is derived from an EMBL/GenBank/DDBJ whole genome shotgun (WGS) entry which is preliminary data.</text>
</comment>
<dbReference type="OrthoDB" id="1706657at2759"/>
<dbReference type="InterPro" id="IPR033709">
    <property type="entry name" value="Anticodon_Ile_ABEc"/>
</dbReference>
<dbReference type="InterPro" id="IPR002301">
    <property type="entry name" value="Ile-tRNA-ligase"/>
</dbReference>
<dbReference type="InterPro" id="IPR023586">
    <property type="entry name" value="Ile-tRNA-ligase_type2"/>
</dbReference>
<dbReference type="CDD" id="cd00818">
    <property type="entry name" value="IleRS_core"/>
    <property type="match status" value="1"/>
</dbReference>
<dbReference type="GO" id="GO:0000049">
    <property type="term" value="F:tRNA binding"/>
    <property type="evidence" value="ECO:0007669"/>
    <property type="project" value="InterPro"/>
</dbReference>
<evidence type="ECO:0000256" key="5">
    <source>
        <dbReference type="ARBA" id="ARBA00022741"/>
    </source>
</evidence>
<keyword evidence="5 13" id="KW-0547">Nucleotide-binding</keyword>
<dbReference type="InterPro" id="IPR002300">
    <property type="entry name" value="aa-tRNA-synth_Ia"/>
</dbReference>
<dbReference type="EMBL" id="MBFS01001584">
    <property type="protein sequence ID" value="PVV00851.1"/>
    <property type="molecule type" value="Genomic_DNA"/>
</dbReference>
<dbReference type="PANTHER" id="PTHR42780:SF1">
    <property type="entry name" value="ISOLEUCINE--TRNA LIGASE, CYTOPLASMIC"/>
    <property type="match status" value="1"/>
</dbReference>
<dbReference type="STRING" id="133381.A0A2T9Z8C1"/>
<evidence type="ECO:0000256" key="2">
    <source>
        <dbReference type="ARBA" id="ARBA00005594"/>
    </source>
</evidence>
<keyword evidence="7 13" id="KW-0648">Protein biosynthesis</keyword>
<keyword evidence="4 13" id="KW-0436">Ligase</keyword>
<name>A0A2T9Z8C1_9FUNG</name>
<evidence type="ECO:0000256" key="3">
    <source>
        <dbReference type="ARBA" id="ARBA00013165"/>
    </source>
</evidence>
<gene>
    <name evidence="16" type="ORF">BB560_004751</name>
</gene>
<evidence type="ECO:0000259" key="14">
    <source>
        <dbReference type="Pfam" id="PF00133"/>
    </source>
</evidence>
<evidence type="ECO:0000313" key="17">
    <source>
        <dbReference type="Proteomes" id="UP000245609"/>
    </source>
</evidence>
<reference evidence="16 17" key="1">
    <citation type="journal article" date="2018" name="MBio">
        <title>Comparative Genomics Reveals the Core Gene Toolbox for the Fungus-Insect Symbiosis.</title>
        <authorList>
            <person name="Wang Y."/>
            <person name="Stata M."/>
            <person name="Wang W."/>
            <person name="Stajich J.E."/>
            <person name="White M.M."/>
            <person name="Moncalvo J.M."/>
        </authorList>
    </citation>
    <scope>NUCLEOTIDE SEQUENCE [LARGE SCALE GENOMIC DNA]</scope>
    <source>
        <strain evidence="16 17">SC-DP-2</strain>
    </source>
</reference>
<dbReference type="PANTHER" id="PTHR42780">
    <property type="entry name" value="SOLEUCYL-TRNA SYNTHETASE"/>
    <property type="match status" value="1"/>
</dbReference>
<evidence type="ECO:0000256" key="9">
    <source>
        <dbReference type="ARBA" id="ARBA00032665"/>
    </source>
</evidence>
<dbReference type="NCBIfam" id="TIGR00392">
    <property type="entry name" value="ileS"/>
    <property type="match status" value="1"/>
</dbReference>
<evidence type="ECO:0000256" key="13">
    <source>
        <dbReference type="RuleBase" id="RU363035"/>
    </source>
</evidence>
<dbReference type="FunFam" id="3.90.740.10:FF:000044">
    <property type="entry name" value="Isoleucine--tRNA ligase"/>
    <property type="match status" value="1"/>
</dbReference>
<dbReference type="PROSITE" id="PS00178">
    <property type="entry name" value="AA_TRNA_LIGASE_I"/>
    <property type="match status" value="1"/>
</dbReference>
<dbReference type="GO" id="GO:0006428">
    <property type="term" value="P:isoleucyl-tRNA aminoacylation"/>
    <property type="evidence" value="ECO:0007669"/>
    <property type="project" value="InterPro"/>
</dbReference>
<proteinExistence type="inferred from homology"/>
<evidence type="ECO:0000256" key="4">
    <source>
        <dbReference type="ARBA" id="ARBA00022598"/>
    </source>
</evidence>
<dbReference type="SUPFAM" id="SSF50677">
    <property type="entry name" value="ValRS/IleRS/LeuRS editing domain"/>
    <property type="match status" value="1"/>
</dbReference>
<evidence type="ECO:0000256" key="7">
    <source>
        <dbReference type="ARBA" id="ARBA00022917"/>
    </source>
</evidence>
<dbReference type="EC" id="6.1.1.5" evidence="3"/>
<organism evidence="16 17">
    <name type="scientific">Smittium megazygosporum</name>
    <dbReference type="NCBI Taxonomy" id="133381"/>
    <lineage>
        <taxon>Eukaryota</taxon>
        <taxon>Fungi</taxon>
        <taxon>Fungi incertae sedis</taxon>
        <taxon>Zoopagomycota</taxon>
        <taxon>Kickxellomycotina</taxon>
        <taxon>Harpellomycetes</taxon>
        <taxon>Harpellales</taxon>
        <taxon>Legeriomycetaceae</taxon>
        <taxon>Smittium</taxon>
    </lineage>
</organism>
<dbReference type="InterPro" id="IPR009008">
    <property type="entry name" value="Val/Leu/Ile-tRNA-synth_edit"/>
</dbReference>
<dbReference type="SUPFAM" id="SSF52374">
    <property type="entry name" value="Nucleotidylyl transferase"/>
    <property type="match status" value="1"/>
</dbReference>
<dbReference type="Pfam" id="PF08264">
    <property type="entry name" value="Anticodon_1"/>
    <property type="match status" value="1"/>
</dbReference>
<dbReference type="FunFam" id="1.10.730.10:FF:000004">
    <property type="entry name" value="Isoleucyl-tRNA synthetase, cytoplasmic"/>
    <property type="match status" value="1"/>
</dbReference>
<dbReference type="InterPro" id="IPR009080">
    <property type="entry name" value="tRNAsynth_Ia_anticodon-bd"/>
</dbReference>
<dbReference type="Gene3D" id="3.40.50.620">
    <property type="entry name" value="HUPs"/>
    <property type="match status" value="2"/>
</dbReference>
<comment type="similarity">
    <text evidence="2 13">Belongs to the class-I aminoacyl-tRNA synthetase family.</text>
</comment>
<evidence type="ECO:0000256" key="12">
    <source>
        <dbReference type="ARBA" id="ARBA00072822"/>
    </source>
</evidence>
<evidence type="ECO:0000256" key="1">
    <source>
        <dbReference type="ARBA" id="ARBA00004496"/>
    </source>
</evidence>
<evidence type="ECO:0000256" key="10">
    <source>
        <dbReference type="ARBA" id="ARBA00048359"/>
    </source>
</evidence>
<dbReference type="GO" id="GO:0005524">
    <property type="term" value="F:ATP binding"/>
    <property type="evidence" value="ECO:0007669"/>
    <property type="project" value="UniProtKB-KW"/>
</dbReference>
<feature type="domain" description="Methionyl/Valyl/Leucyl/Isoleucyl-tRNA synthetase anticodon-binding" evidence="15">
    <location>
        <begin position="696"/>
        <end position="854"/>
    </location>
</feature>
<dbReference type="GO" id="GO:0005737">
    <property type="term" value="C:cytoplasm"/>
    <property type="evidence" value="ECO:0007669"/>
    <property type="project" value="UniProtKB-SubCell"/>
</dbReference>
<dbReference type="AlphaFoldDB" id="A0A2T9Z8C1"/>
<dbReference type="FunFam" id="3.40.50.620:FF:000023">
    <property type="entry name" value="Isoleucyl-tRNA synthetase,cytoplasmic"/>
    <property type="match status" value="1"/>
</dbReference>
<dbReference type="HAMAP" id="MF_02003">
    <property type="entry name" value="Ile_tRNA_synth_type2"/>
    <property type="match status" value="1"/>
</dbReference>
<sequence>MSTTQDSSQVFFPAEEEKIIQFWRDIDAFQTSLKLSKGKKHFTFYDGPPFATGLPHYGHLLSGTIKDIITRYAHNTGHYVERRFGWDCHGLPVEYEIDKTLNIRFRQDVLEMGIDKYNEACRSIVMRYSSEWRKTVERSGRWIDFDNDYKTMNITCMESVWWVFKQLFDKGQVYRGVKIMPYTTGCKTPLSNFEASQSYKDLSDPAVVVSFKVIGKDNLYLLAWTTTPWTLPSNLALCVNPDLVYLTILDAESGKQFILSENRLTSLYKDPKKAKFEIISKAKGSELVGIKYEPLYDFFYNEYSERAYRVLSDSYVTDEDGTGIVHQAPGFGEDDYRVCMAHGVLTLDSDVPCPIDEDGRFIAPVTDFINTYVKDADKDIIKSLKEKSALVRQGTIVHSYPICWRSDVPLIYRAIPSWFVRVTNIQQKLLEANEKTLWVPSHVKERRFANWLANARDWNISRSRFWGTPIPLWTNEDFTEIVCVGSVEELEKLSGVSPITDLHRETIDKLTIPSPSGNGVLKRIDEVFDCWFESGSMPYSQSHYPFENKDLLENKFPADFISEGIDQTRGWFYTLLVLSVHLNGVAPWKNLICTGLVLAADGKKMSKRLKNYPDPTLILSKYGADALRLYLINSPVVYAEQLRFKEEGVREIISRIFLPWYNAYKFFLSQVESLKKDDGIDFASIPHHVSKSNIMDRWIMASTQSLIKYVRQEMDQYRLYTVVPGLLKMVDQLTNWYVRFNRKRLKGENGVDNRLDSLRTLFVVLLDMCRIMAPFTPFITETMFQSLRNFVSAHTVERWEVSDYRSIHFVPFPEVEAEYFDTAIVRAVQRMQTVIELGRFIREKNGISLKTPLNELAVIHTNPEYLDDVNRLSSYIKDELNVRNLTLTSDENKYGVGYKAEADFKKLGMRLRKDMPKVKKGLETISSSAIKEALSSGELVVDGIPLKSDEINIVRFFDKLNISADLSETSYESHGDKDVLILLDVNLSPDLIDEGFAREVINRIQRLRKKAGLQAVDSVNYYLKHLLDEQGHLSRILESQKAFLEKTLKQPIFAWEQKEKSNDQCFIEEDQEVGECKFLLGLSRPRAD</sequence>
<evidence type="ECO:0000256" key="11">
    <source>
        <dbReference type="ARBA" id="ARBA00069879"/>
    </source>
</evidence>
<accession>A0A2T9Z8C1</accession>
<dbReference type="Proteomes" id="UP000245609">
    <property type="component" value="Unassembled WGS sequence"/>
</dbReference>
<feature type="domain" description="Aminoacyl-tRNA synthetase class Ia" evidence="14">
    <location>
        <begin position="19"/>
        <end position="642"/>
    </location>
</feature>